<dbReference type="PROSITE" id="PS50042">
    <property type="entry name" value="CNMP_BINDING_3"/>
    <property type="match status" value="1"/>
</dbReference>
<protein>
    <submittedName>
        <fullName evidence="6">Transcriptional regulator, Crp/Fnr family</fullName>
    </submittedName>
</protein>
<dbReference type="PANTHER" id="PTHR24567:SF68">
    <property type="entry name" value="DNA-BINDING TRANSCRIPTIONAL DUAL REGULATOR CRP"/>
    <property type="match status" value="1"/>
</dbReference>
<dbReference type="SMART" id="SM00100">
    <property type="entry name" value="cNMP"/>
    <property type="match status" value="1"/>
</dbReference>
<name>D2ARS1_STRRD</name>
<dbReference type="InterPro" id="IPR000595">
    <property type="entry name" value="cNMP-bd_dom"/>
</dbReference>
<dbReference type="InterPro" id="IPR050397">
    <property type="entry name" value="Env_Response_Regulators"/>
</dbReference>
<dbReference type="KEGG" id="sro:Sros_1608"/>
<keyword evidence="2" id="KW-0238">DNA-binding</keyword>
<keyword evidence="7" id="KW-1185">Reference proteome</keyword>
<evidence type="ECO:0000256" key="3">
    <source>
        <dbReference type="ARBA" id="ARBA00023163"/>
    </source>
</evidence>
<gene>
    <name evidence="6" type="ordered locus">Sros_1608</name>
</gene>
<sequence length="248" mass="26759">MHQSASTGHAPGHWAPNTLMTDLDAAAGKALLALGTVRRCAPDTVLIRQGERGDRRVYLLEAAGPDRPACAKVTLASESGTEALLGIRLSGELVGELAALRDEPRTATVTVCSYSLVHVLSEERFAAFMDRHPSAGRAIARMVAQRLDWANRRRLDLAEGTVAERLARVLVELVDRHGSRDRDGHLLGVPMSQAELGRLIAAGPDAIGKAVARLKAQGLIRGGYRGVTVLNLDALRKYEDMRQKHPEG</sequence>
<dbReference type="PROSITE" id="PS51063">
    <property type="entry name" value="HTH_CRP_2"/>
    <property type="match status" value="1"/>
</dbReference>
<reference evidence="6 7" key="1">
    <citation type="journal article" date="2010" name="Stand. Genomic Sci.">
        <title>Complete genome sequence of Streptosporangium roseum type strain (NI 9100).</title>
        <authorList>
            <person name="Nolan M."/>
            <person name="Sikorski J."/>
            <person name="Jando M."/>
            <person name="Lucas S."/>
            <person name="Lapidus A."/>
            <person name="Glavina Del Rio T."/>
            <person name="Chen F."/>
            <person name="Tice H."/>
            <person name="Pitluck S."/>
            <person name="Cheng J.F."/>
            <person name="Chertkov O."/>
            <person name="Sims D."/>
            <person name="Meincke L."/>
            <person name="Brettin T."/>
            <person name="Han C."/>
            <person name="Detter J.C."/>
            <person name="Bruce D."/>
            <person name="Goodwin L."/>
            <person name="Land M."/>
            <person name="Hauser L."/>
            <person name="Chang Y.J."/>
            <person name="Jeffries C.D."/>
            <person name="Ivanova N."/>
            <person name="Mavromatis K."/>
            <person name="Mikhailova N."/>
            <person name="Chen A."/>
            <person name="Palaniappan K."/>
            <person name="Chain P."/>
            <person name="Rohde M."/>
            <person name="Goker M."/>
            <person name="Bristow J."/>
            <person name="Eisen J.A."/>
            <person name="Markowitz V."/>
            <person name="Hugenholtz P."/>
            <person name="Kyrpides N.C."/>
            <person name="Klenk H.P."/>
        </authorList>
    </citation>
    <scope>NUCLEOTIDE SEQUENCE [LARGE SCALE GENOMIC DNA]</scope>
    <source>
        <strain evidence="7">ATCC 12428 / DSM 43021 / JCM 3005 / NI 9100</strain>
    </source>
</reference>
<dbReference type="PANTHER" id="PTHR24567">
    <property type="entry name" value="CRP FAMILY TRANSCRIPTIONAL REGULATORY PROTEIN"/>
    <property type="match status" value="1"/>
</dbReference>
<organism evidence="6 7">
    <name type="scientific">Streptosporangium roseum (strain ATCC 12428 / DSM 43021 / JCM 3005 / KCTC 9067 / NCIMB 10171 / NRRL 2505 / NI 9100)</name>
    <dbReference type="NCBI Taxonomy" id="479432"/>
    <lineage>
        <taxon>Bacteria</taxon>
        <taxon>Bacillati</taxon>
        <taxon>Actinomycetota</taxon>
        <taxon>Actinomycetes</taxon>
        <taxon>Streptosporangiales</taxon>
        <taxon>Streptosporangiaceae</taxon>
        <taxon>Streptosporangium</taxon>
    </lineage>
</organism>
<dbReference type="Gene3D" id="2.60.120.10">
    <property type="entry name" value="Jelly Rolls"/>
    <property type="match status" value="1"/>
</dbReference>
<evidence type="ECO:0000259" key="4">
    <source>
        <dbReference type="PROSITE" id="PS50042"/>
    </source>
</evidence>
<evidence type="ECO:0000256" key="1">
    <source>
        <dbReference type="ARBA" id="ARBA00023015"/>
    </source>
</evidence>
<keyword evidence="3" id="KW-0804">Transcription</keyword>
<dbReference type="Pfam" id="PF00027">
    <property type="entry name" value="cNMP_binding"/>
    <property type="match status" value="1"/>
</dbReference>
<evidence type="ECO:0000313" key="6">
    <source>
        <dbReference type="EMBL" id="ACZ84600.1"/>
    </source>
</evidence>
<dbReference type="InterPro" id="IPR018490">
    <property type="entry name" value="cNMP-bd_dom_sf"/>
</dbReference>
<dbReference type="AlphaFoldDB" id="D2ARS1"/>
<dbReference type="HOGENOM" id="CLU_075053_3_0_11"/>
<evidence type="ECO:0000256" key="2">
    <source>
        <dbReference type="ARBA" id="ARBA00023125"/>
    </source>
</evidence>
<accession>D2ARS1</accession>
<dbReference type="SUPFAM" id="SSF51206">
    <property type="entry name" value="cAMP-binding domain-like"/>
    <property type="match status" value="1"/>
</dbReference>
<feature type="domain" description="HTH crp-type" evidence="5">
    <location>
        <begin position="160"/>
        <end position="233"/>
    </location>
</feature>
<dbReference type="InterPro" id="IPR036390">
    <property type="entry name" value="WH_DNA-bd_sf"/>
</dbReference>
<keyword evidence="1" id="KW-0805">Transcription regulation</keyword>
<evidence type="ECO:0000259" key="5">
    <source>
        <dbReference type="PROSITE" id="PS51063"/>
    </source>
</evidence>
<dbReference type="InterPro" id="IPR014710">
    <property type="entry name" value="RmlC-like_jellyroll"/>
</dbReference>
<dbReference type="GO" id="GO:0003700">
    <property type="term" value="F:DNA-binding transcription factor activity"/>
    <property type="evidence" value="ECO:0007669"/>
    <property type="project" value="TreeGrafter"/>
</dbReference>
<dbReference type="CDD" id="cd00038">
    <property type="entry name" value="CAP_ED"/>
    <property type="match status" value="1"/>
</dbReference>
<dbReference type="EMBL" id="CP001814">
    <property type="protein sequence ID" value="ACZ84600.1"/>
    <property type="molecule type" value="Genomic_DNA"/>
</dbReference>
<feature type="domain" description="Cyclic nucleotide-binding" evidence="4">
    <location>
        <begin position="19"/>
        <end position="146"/>
    </location>
</feature>
<dbReference type="GO" id="GO:0003677">
    <property type="term" value="F:DNA binding"/>
    <property type="evidence" value="ECO:0007669"/>
    <property type="project" value="UniProtKB-KW"/>
</dbReference>
<dbReference type="SMART" id="SM00419">
    <property type="entry name" value="HTH_CRP"/>
    <property type="match status" value="1"/>
</dbReference>
<dbReference type="STRING" id="479432.Sros_1608"/>
<dbReference type="eggNOG" id="COG0664">
    <property type="taxonomic scope" value="Bacteria"/>
</dbReference>
<dbReference type="RefSeq" id="WP_012888345.1">
    <property type="nucleotide sequence ID" value="NC_013595.1"/>
</dbReference>
<dbReference type="GO" id="GO:0005829">
    <property type="term" value="C:cytosol"/>
    <property type="evidence" value="ECO:0007669"/>
    <property type="project" value="TreeGrafter"/>
</dbReference>
<dbReference type="Pfam" id="PF13545">
    <property type="entry name" value="HTH_Crp_2"/>
    <property type="match status" value="1"/>
</dbReference>
<proteinExistence type="predicted"/>
<dbReference type="InterPro" id="IPR012318">
    <property type="entry name" value="HTH_CRP"/>
</dbReference>
<evidence type="ECO:0000313" key="7">
    <source>
        <dbReference type="Proteomes" id="UP000002029"/>
    </source>
</evidence>
<dbReference type="Proteomes" id="UP000002029">
    <property type="component" value="Chromosome"/>
</dbReference>
<dbReference type="SUPFAM" id="SSF46785">
    <property type="entry name" value="Winged helix' DNA-binding domain"/>
    <property type="match status" value="1"/>
</dbReference>